<dbReference type="RefSeq" id="WP_079637266.1">
    <property type="nucleotide sequence ID" value="NZ_FUYP01000003.1"/>
</dbReference>
<dbReference type="AlphaFoldDB" id="A0A1T5ACF5"/>
<proteinExistence type="predicted"/>
<sequence>MSQSASTYAFAGGLDLVSAALAVPPSRLIAGMNYEPLAEGYGRVDGYERFDGRPSPSTASYWLLPFDGGAIAITAGTDIVGGTSGATGRVIVEPVDFTGSWGSGTAAGTLILTNVSGDFVDNEEIRVAGVARALAAGPSTEDSAPTETARSTYLKAAQAYRRALIDKVPGQGPVRGVFSLFGDTYAIRDNVGATQGKLYKATASGWTVLTLGYRLTFTTGLLEIVEGETLTGGTSGATVRVDRLVKNEGDWGTDAAGYIIATLLTGTLEVEALKRGGDTVATLTAIAPVTLPPGGKYRTIGHNFYGSADRYAIYAASGVGPAFEFDGTVLTPIDTGMDDDRPVRVFEIAQHLGLVFRGGSVQISSIGEPLLWDAVQDASEIGFGTEVTDVVQANETAVVLFGQQKIGILTGRDSDTFQLEELTEEAGSEPDTAQRVGQTIYIDRRGMRSLTATQAFGNFKTGTLSLLIEPYFRSKRRSGATTVLSYVSRTKSQYRLIWSDGTGLSVYMGGKVPEAIPFALGMQPYVAVTTELDDGTEGIFVGAEDGYVYRIDSGTSQDGEPIKGFVMTPFNGLGAPLQDDRVFKLVLEMQAPANARIGVTAQFDYGDGQQPIAGNRDFTVQGAGDGIDFLVAGGGGDWSIAAWNEFFWSSPVEGLAEAYVDGIGRNVSFIIAADSDELEDPHILQAYTVYHSRRKLRR</sequence>
<name>A0A1T5ACF5_9SPHN</name>
<keyword evidence="2" id="KW-1185">Reference proteome</keyword>
<reference evidence="2" key="1">
    <citation type="submission" date="2017-02" db="EMBL/GenBank/DDBJ databases">
        <authorList>
            <person name="Varghese N."/>
            <person name="Submissions S."/>
        </authorList>
    </citation>
    <scope>NUCLEOTIDE SEQUENCE [LARGE SCALE GENOMIC DNA]</scope>
    <source>
        <strain evidence="2">R11H</strain>
    </source>
</reference>
<dbReference type="EMBL" id="FUYP01000003">
    <property type="protein sequence ID" value="SKB32373.1"/>
    <property type="molecule type" value="Genomic_DNA"/>
</dbReference>
<evidence type="ECO:0000313" key="2">
    <source>
        <dbReference type="Proteomes" id="UP000190044"/>
    </source>
</evidence>
<evidence type="ECO:0000313" key="1">
    <source>
        <dbReference type="EMBL" id="SKB32373.1"/>
    </source>
</evidence>
<accession>A0A1T5ACF5</accession>
<gene>
    <name evidence="1" type="ORF">SAMN06295937_100372</name>
</gene>
<dbReference type="OrthoDB" id="8433085at2"/>
<dbReference type="Proteomes" id="UP000190044">
    <property type="component" value="Unassembled WGS sequence"/>
</dbReference>
<organism evidence="1 2">
    <name type="scientific">Sphingopyxis flava</name>
    <dbReference type="NCBI Taxonomy" id="1507287"/>
    <lineage>
        <taxon>Bacteria</taxon>
        <taxon>Pseudomonadati</taxon>
        <taxon>Pseudomonadota</taxon>
        <taxon>Alphaproteobacteria</taxon>
        <taxon>Sphingomonadales</taxon>
        <taxon>Sphingomonadaceae</taxon>
        <taxon>Sphingopyxis</taxon>
    </lineage>
</organism>
<protein>
    <submittedName>
        <fullName evidence="1">Uncharacterized protein</fullName>
    </submittedName>
</protein>